<evidence type="ECO:0000256" key="1">
    <source>
        <dbReference type="SAM" id="SignalP"/>
    </source>
</evidence>
<dbReference type="InterPro" id="IPR056186">
    <property type="entry name" value="PDZ_CPAF-rel"/>
</dbReference>
<dbReference type="InterPro" id="IPR005151">
    <property type="entry name" value="Tail-specific_protease"/>
</dbReference>
<dbReference type="VEuPathDB" id="FungiDB:Z518_06834"/>
<dbReference type="PANTHER" id="PTHR37049">
    <property type="entry name" value="PEPTIDASE S41 FAMILY PROTEIN"/>
    <property type="match status" value="1"/>
</dbReference>
<evidence type="ECO:0000313" key="4">
    <source>
        <dbReference type="EMBL" id="KIX03282.1"/>
    </source>
</evidence>
<reference evidence="4 5" key="1">
    <citation type="submission" date="2015-01" db="EMBL/GenBank/DDBJ databases">
        <title>The Genome Sequence of Rhinocladiella mackenzie CBS 650.93.</title>
        <authorList>
            <consortium name="The Broad Institute Genomics Platform"/>
            <person name="Cuomo C."/>
            <person name="de Hoog S."/>
            <person name="Gorbushina A."/>
            <person name="Stielow B."/>
            <person name="Teixiera M."/>
            <person name="Abouelleil A."/>
            <person name="Chapman S.B."/>
            <person name="Priest M."/>
            <person name="Young S.K."/>
            <person name="Wortman J."/>
            <person name="Nusbaum C."/>
            <person name="Birren B."/>
        </authorList>
    </citation>
    <scope>NUCLEOTIDE SEQUENCE [LARGE SCALE GENOMIC DNA]</scope>
    <source>
        <strain evidence="4 5">CBS 650.93</strain>
    </source>
</reference>
<keyword evidence="5" id="KW-1185">Reference proteome</keyword>
<dbReference type="Pfam" id="PF03572">
    <property type="entry name" value="Peptidase_S41"/>
    <property type="match status" value="1"/>
</dbReference>
<dbReference type="HOGENOM" id="CLU_014251_1_1_1"/>
<dbReference type="SUPFAM" id="SSF52096">
    <property type="entry name" value="ClpP/crotonase"/>
    <property type="match status" value="1"/>
</dbReference>
<proteinExistence type="predicted"/>
<dbReference type="GeneID" id="25294905"/>
<dbReference type="EMBL" id="KN847479">
    <property type="protein sequence ID" value="KIX03282.1"/>
    <property type="molecule type" value="Genomic_DNA"/>
</dbReference>
<evidence type="ECO:0000259" key="3">
    <source>
        <dbReference type="Pfam" id="PF23658"/>
    </source>
</evidence>
<dbReference type="InterPro" id="IPR029045">
    <property type="entry name" value="ClpP/crotonase-like_dom_sf"/>
</dbReference>
<dbReference type="Gene3D" id="3.90.226.10">
    <property type="entry name" value="2-enoyl-CoA Hydratase, Chain A, domain 1"/>
    <property type="match status" value="1"/>
</dbReference>
<organism evidence="4 5">
    <name type="scientific">Rhinocladiella mackenziei CBS 650.93</name>
    <dbReference type="NCBI Taxonomy" id="1442369"/>
    <lineage>
        <taxon>Eukaryota</taxon>
        <taxon>Fungi</taxon>
        <taxon>Dikarya</taxon>
        <taxon>Ascomycota</taxon>
        <taxon>Pezizomycotina</taxon>
        <taxon>Eurotiomycetes</taxon>
        <taxon>Chaetothyriomycetidae</taxon>
        <taxon>Chaetothyriales</taxon>
        <taxon>Herpotrichiellaceae</taxon>
        <taxon>Rhinocladiella</taxon>
    </lineage>
</organism>
<dbReference type="Proteomes" id="UP000053617">
    <property type="component" value="Unassembled WGS sequence"/>
</dbReference>
<protein>
    <recommendedName>
        <fullName evidence="6">Tail specific protease domain-containing protein</fullName>
    </recommendedName>
</protein>
<feature type="chain" id="PRO_5002241981" description="Tail specific protease domain-containing protein" evidence="1">
    <location>
        <begin position="17"/>
        <end position="727"/>
    </location>
</feature>
<feature type="domain" description="CPAF-like PDZ" evidence="3">
    <location>
        <begin position="166"/>
        <end position="293"/>
    </location>
</feature>
<dbReference type="PANTHER" id="PTHR37049:SF4">
    <property type="entry name" value="RHODANESE DOMAIN-CONTAINING PROTEIN"/>
    <property type="match status" value="1"/>
</dbReference>
<dbReference type="InterPro" id="IPR052766">
    <property type="entry name" value="S41A_metabolite_peptidase"/>
</dbReference>
<dbReference type="RefSeq" id="XP_013270418.1">
    <property type="nucleotide sequence ID" value="XM_013414964.1"/>
</dbReference>
<evidence type="ECO:0008006" key="6">
    <source>
        <dbReference type="Google" id="ProtNLM"/>
    </source>
</evidence>
<dbReference type="PROSITE" id="PS51257">
    <property type="entry name" value="PROKAR_LIPOPROTEIN"/>
    <property type="match status" value="1"/>
</dbReference>
<gene>
    <name evidence="4" type="ORF">Z518_06834</name>
</gene>
<dbReference type="Pfam" id="PF23658">
    <property type="entry name" value="PDZ_CPAF_rel"/>
    <property type="match status" value="1"/>
</dbReference>
<dbReference type="STRING" id="1442369.A0A0D2FMN1"/>
<feature type="domain" description="Tail specific protease" evidence="2">
    <location>
        <begin position="360"/>
        <end position="562"/>
    </location>
</feature>
<feature type="signal peptide" evidence="1">
    <location>
        <begin position="1"/>
        <end position="16"/>
    </location>
</feature>
<evidence type="ECO:0000259" key="2">
    <source>
        <dbReference type="Pfam" id="PF03572"/>
    </source>
</evidence>
<dbReference type="AlphaFoldDB" id="A0A0D2FMN1"/>
<evidence type="ECO:0000313" key="5">
    <source>
        <dbReference type="Proteomes" id="UP000053617"/>
    </source>
</evidence>
<dbReference type="OrthoDB" id="27214at2759"/>
<keyword evidence="1" id="KW-0732">Signal</keyword>
<name>A0A0D2FMN1_9EURO</name>
<accession>A0A0D2FMN1</accession>
<dbReference type="GO" id="GO:0008236">
    <property type="term" value="F:serine-type peptidase activity"/>
    <property type="evidence" value="ECO:0007669"/>
    <property type="project" value="InterPro"/>
</dbReference>
<dbReference type="GO" id="GO:0006508">
    <property type="term" value="P:proteolysis"/>
    <property type="evidence" value="ECO:0007669"/>
    <property type="project" value="InterPro"/>
</dbReference>
<sequence length="727" mass="79138">MRSVFFTLGGLGIACAKPIRLCPSTSSTSSTSTREPCAKVSASSVSYLAATPTAVAAVVDGQLFHECLESIPIDKQGALDQLHSLKPYIELQSTLPYLANPPDDYPQSAIDIQANLDRLIENVSTGTYSREYDFQTDLYHLFLSARDGHFSFIPDLFGVGSFTVPDAALVSISLDGFQLPQVYLRHDIVDFSPETSGESSGPEKSYMPSPVTSINDIPVLNYLSTKTEELPFHDPDAAYNFLFSESAQIVQFGPSGHGAFVNPTFYPGRETVIGFENGTIIRIPTVANIHASFDGVSDGSSAYQTFCVREEPQWPTGPPPPPQTDPSSLATIPFYPPPIVQDSENHVAGYFLNNSMNDDTAVLSILNFDAQNHPDEFQRTIATFLEKCRETGKTKLIIDVFANGGGIVELGLDTFVQLFPNLDPVSLSLANMRASETLNQLGLGHSPSPSRFNNAPPTGEAWDVRSALTPEGLSYANWPGLYGPVPVSSSRPDSGCENFQLTNTFQPNPHVMAPPALQLTKTNISAQPVFAPSNILLLADGFCASTCAIFAELLKTHTQGLVRSVAVGGRPAAYTYAELNADLGYSDVPVSVPAPMQVSGTTKGRAFWPFRSILSAAQTAEEGLARDRRENANVSALEKLSDLPLRRTLRPEAAGVNGVNHIRVNEGHGTGLPLQFVRDDAEFRLFFTRDMLVNQMTVWERVAGLVFGDRDEHKHEPERDWEGREEV</sequence>